<evidence type="ECO:0000313" key="2">
    <source>
        <dbReference type="EMBL" id="KAF2682713.1"/>
    </source>
</evidence>
<gene>
    <name evidence="2" type="ORF">K458DRAFT_419558</name>
</gene>
<dbReference type="EMBL" id="MU005586">
    <property type="protein sequence ID" value="KAF2682713.1"/>
    <property type="molecule type" value="Genomic_DNA"/>
</dbReference>
<evidence type="ECO:0000313" key="3">
    <source>
        <dbReference type="Proteomes" id="UP000799291"/>
    </source>
</evidence>
<accession>A0A6G1IXM2</accession>
<sequence length="101" mass="10872">MSRPQTSVPPRNPTTTLPPAKQQSRIPKSAISDMLPYCTNGAPLTEAQVIALSDLAGSLKEVMLLALQAKMDERVATDLVRAVGQEAADGIVEFFSDEFEV</sequence>
<dbReference type="OrthoDB" id="3791893at2759"/>
<keyword evidence="3" id="KW-1185">Reference proteome</keyword>
<dbReference type="AlphaFoldDB" id="A0A6G1IXM2"/>
<organism evidence="2 3">
    <name type="scientific">Lentithecium fluviatile CBS 122367</name>
    <dbReference type="NCBI Taxonomy" id="1168545"/>
    <lineage>
        <taxon>Eukaryota</taxon>
        <taxon>Fungi</taxon>
        <taxon>Dikarya</taxon>
        <taxon>Ascomycota</taxon>
        <taxon>Pezizomycotina</taxon>
        <taxon>Dothideomycetes</taxon>
        <taxon>Pleosporomycetidae</taxon>
        <taxon>Pleosporales</taxon>
        <taxon>Massarineae</taxon>
        <taxon>Lentitheciaceae</taxon>
        <taxon>Lentithecium</taxon>
    </lineage>
</organism>
<name>A0A6G1IXM2_9PLEO</name>
<feature type="region of interest" description="Disordered" evidence="1">
    <location>
        <begin position="1"/>
        <end position="26"/>
    </location>
</feature>
<dbReference type="Proteomes" id="UP000799291">
    <property type="component" value="Unassembled WGS sequence"/>
</dbReference>
<evidence type="ECO:0000256" key="1">
    <source>
        <dbReference type="SAM" id="MobiDB-lite"/>
    </source>
</evidence>
<protein>
    <submittedName>
        <fullName evidence="2">Uncharacterized protein</fullName>
    </submittedName>
</protein>
<proteinExistence type="predicted"/>
<reference evidence="2" key="1">
    <citation type="journal article" date="2020" name="Stud. Mycol.">
        <title>101 Dothideomycetes genomes: a test case for predicting lifestyles and emergence of pathogens.</title>
        <authorList>
            <person name="Haridas S."/>
            <person name="Albert R."/>
            <person name="Binder M."/>
            <person name="Bloem J."/>
            <person name="Labutti K."/>
            <person name="Salamov A."/>
            <person name="Andreopoulos B."/>
            <person name="Baker S."/>
            <person name="Barry K."/>
            <person name="Bills G."/>
            <person name="Bluhm B."/>
            <person name="Cannon C."/>
            <person name="Castanera R."/>
            <person name="Culley D."/>
            <person name="Daum C."/>
            <person name="Ezra D."/>
            <person name="Gonzalez J."/>
            <person name="Henrissat B."/>
            <person name="Kuo A."/>
            <person name="Liang C."/>
            <person name="Lipzen A."/>
            <person name="Lutzoni F."/>
            <person name="Magnuson J."/>
            <person name="Mondo S."/>
            <person name="Nolan M."/>
            <person name="Ohm R."/>
            <person name="Pangilinan J."/>
            <person name="Park H.-J."/>
            <person name="Ramirez L."/>
            <person name="Alfaro M."/>
            <person name="Sun H."/>
            <person name="Tritt A."/>
            <person name="Yoshinaga Y."/>
            <person name="Zwiers L.-H."/>
            <person name="Turgeon B."/>
            <person name="Goodwin S."/>
            <person name="Spatafora J."/>
            <person name="Crous P."/>
            <person name="Grigoriev I."/>
        </authorList>
    </citation>
    <scope>NUCLEOTIDE SEQUENCE</scope>
    <source>
        <strain evidence="2">CBS 122367</strain>
    </source>
</reference>